<dbReference type="Gene3D" id="1.10.1220.10">
    <property type="entry name" value="Met repressor-like"/>
    <property type="match status" value="1"/>
</dbReference>
<dbReference type="AlphaFoldDB" id="A0AA46S829"/>
<evidence type="ECO:0000313" key="3">
    <source>
        <dbReference type="Proteomes" id="UP001164081"/>
    </source>
</evidence>
<organism evidence="2 3">
    <name type="scientific">Acinetobacter ursingii</name>
    <dbReference type="NCBI Taxonomy" id="108980"/>
    <lineage>
        <taxon>Bacteria</taxon>
        <taxon>Pseudomonadati</taxon>
        <taxon>Pseudomonadota</taxon>
        <taxon>Gammaproteobacteria</taxon>
        <taxon>Moraxellales</taxon>
        <taxon>Moraxellaceae</taxon>
        <taxon>Acinetobacter</taxon>
    </lineage>
</organism>
<dbReference type="GO" id="GO:0003677">
    <property type="term" value="F:DNA binding"/>
    <property type="evidence" value="ECO:0007669"/>
    <property type="project" value="UniProtKB-KW"/>
</dbReference>
<proteinExistence type="predicted"/>
<feature type="domain" description="Arc-like DNA binding" evidence="1">
    <location>
        <begin position="2"/>
        <end position="45"/>
    </location>
</feature>
<dbReference type="EMBL" id="CP089044">
    <property type="protein sequence ID" value="UYF76647.1"/>
    <property type="molecule type" value="Genomic_DNA"/>
</dbReference>
<dbReference type="Proteomes" id="UP001164081">
    <property type="component" value="Chromosome"/>
</dbReference>
<dbReference type="InterPro" id="IPR013321">
    <property type="entry name" value="Arc_rbn_hlx_hlx"/>
</dbReference>
<sequence length="79" mass="9036">MSRADPQINIRVPIELKKEIEHAAIENSRSLNAEVVHRLQDSLNKTKIDKSDLTTEELMEELANRFGGLQINIRPSKQN</sequence>
<protein>
    <submittedName>
        <fullName evidence="2">Arc family DNA-binding protein</fullName>
    </submittedName>
</protein>
<accession>A0AA46S829</accession>
<dbReference type="InterPro" id="IPR010985">
    <property type="entry name" value="Ribbon_hlx_hlx"/>
</dbReference>
<dbReference type="GO" id="GO:0006355">
    <property type="term" value="P:regulation of DNA-templated transcription"/>
    <property type="evidence" value="ECO:0007669"/>
    <property type="project" value="InterPro"/>
</dbReference>
<reference evidence="2" key="1">
    <citation type="journal article" date="2022" name="J Glob Antimicrob Resist">
        <title>Comparative analysis of IMP-4- and OXA-58-containing plasmids of three carbapenemase-producing Acinetobacter ursingii strains in the Netherlands.</title>
        <authorList>
            <person name="Hendrickx A.P.A."/>
            <person name="Schade R.P."/>
            <person name="Landman F."/>
            <person name="Bosch T."/>
            <person name="Schouls L.M."/>
            <person name="van Dijk K."/>
        </authorList>
    </citation>
    <scope>NUCLEOTIDE SEQUENCE</scope>
    <source>
        <strain evidence="2">RIVM_C010761</strain>
    </source>
</reference>
<evidence type="ECO:0000259" key="1">
    <source>
        <dbReference type="Pfam" id="PF03869"/>
    </source>
</evidence>
<evidence type="ECO:0000313" key="2">
    <source>
        <dbReference type="EMBL" id="UYF76647.1"/>
    </source>
</evidence>
<dbReference type="Pfam" id="PF03869">
    <property type="entry name" value="Arc"/>
    <property type="match status" value="1"/>
</dbReference>
<keyword evidence="2" id="KW-0238">DNA-binding</keyword>
<dbReference type="InterPro" id="IPR005569">
    <property type="entry name" value="Arc_DNA-bd_dom"/>
</dbReference>
<dbReference type="RefSeq" id="WP_263503793.1">
    <property type="nucleotide sequence ID" value="NZ_CP089044.1"/>
</dbReference>
<name>A0AA46S829_9GAMM</name>
<gene>
    <name evidence="2" type="ORF">LSO58_07175</name>
</gene>
<dbReference type="SUPFAM" id="SSF47598">
    <property type="entry name" value="Ribbon-helix-helix"/>
    <property type="match status" value="1"/>
</dbReference>